<evidence type="ECO:0000256" key="6">
    <source>
        <dbReference type="ARBA" id="ARBA00022989"/>
    </source>
</evidence>
<evidence type="ECO:0000256" key="4">
    <source>
        <dbReference type="ARBA" id="ARBA00022679"/>
    </source>
</evidence>
<keyword evidence="3" id="KW-0328">Glycosyltransferase</keyword>
<comment type="caution">
    <text evidence="8">The sequence shown here is derived from an EMBL/GenBank/DDBJ whole genome shotgun (WGS) entry which is preliminary data.</text>
</comment>
<dbReference type="PANTHER" id="PTHR33908">
    <property type="entry name" value="MANNOSYLTRANSFERASE YKCB-RELATED"/>
    <property type="match status" value="1"/>
</dbReference>
<name>A0ABX1VHL3_9PLAN</name>
<dbReference type="PANTHER" id="PTHR33908:SF11">
    <property type="entry name" value="MEMBRANE PROTEIN"/>
    <property type="match status" value="1"/>
</dbReference>
<reference evidence="8 9" key="1">
    <citation type="journal article" date="2020" name="Syst. Appl. Microbiol.">
        <title>Alienimonas chondri sp. nov., a novel planctomycete isolated from the biofilm of the red alga Chondrus crispus.</title>
        <authorList>
            <person name="Vitorino I."/>
            <person name="Albuquerque L."/>
            <person name="Wiegand S."/>
            <person name="Kallscheuer N."/>
            <person name="da Costa M.S."/>
            <person name="Lobo-da-Cunha A."/>
            <person name="Jogler C."/>
            <person name="Lage O.M."/>
        </authorList>
    </citation>
    <scope>NUCLEOTIDE SEQUENCE [LARGE SCALE GENOMIC DNA]</scope>
    <source>
        <strain evidence="8 9">LzC2</strain>
    </source>
</reference>
<comment type="subcellular location">
    <subcellularLocation>
        <location evidence="1">Cell membrane</location>
        <topology evidence="1">Multi-pass membrane protein</topology>
    </subcellularLocation>
</comment>
<evidence type="ECO:0000256" key="2">
    <source>
        <dbReference type="ARBA" id="ARBA00022475"/>
    </source>
</evidence>
<evidence type="ECO:0000313" key="9">
    <source>
        <dbReference type="Proteomes" id="UP000609651"/>
    </source>
</evidence>
<protein>
    <recommendedName>
        <fullName evidence="10">Glycosyltransferase RgtA/B/C/D-like domain-containing protein</fullName>
    </recommendedName>
</protein>
<evidence type="ECO:0000256" key="5">
    <source>
        <dbReference type="ARBA" id="ARBA00022692"/>
    </source>
</evidence>
<keyword evidence="2" id="KW-1003">Cell membrane</keyword>
<evidence type="ECO:0000313" key="8">
    <source>
        <dbReference type="EMBL" id="NNJ26753.1"/>
    </source>
</evidence>
<sequence length="449" mass="48244">MHGRFARLFASRRALWPVLAALVLRLAAAWAVEERLEEQGADVLVAGDAGGYLDLAADIAERREYAVDSGVFPRKAMRTPLFPLVLAGPLWLNLHAEWLPSRDAVWLCRLAVVFCGVAAVWATGRLGDAIGGPRVGELAAWLAALNPLAIAFSTMLLSESLFAALLTLSVAGVAECVRRDPLTGDEPRSLRWGPAIWAGLAAAGACLTRPVWLPFVPCVVTLGCLLAWRSGDLRRAGWTTAFAIAFLIGFAPWPLRNQRVLGEPVMTTTWGGPTLYDSLGPQATGASDMRFRDRWAAAGGTLRPELDTLPPEQDFDLPSVIVQRFRSDQTEVKAWAGKSIQSLKPEPDAARGEIFKAAIKGDEVASDRLYKAAAWNAAGDDPLRVARLAVVKQGRYWRPWPVGGMPGGVSGLVLKAGFAAFFLPLVGLAAWGACDCGEGGKARWIACGR</sequence>
<evidence type="ECO:0000256" key="3">
    <source>
        <dbReference type="ARBA" id="ARBA00022676"/>
    </source>
</evidence>
<keyword evidence="6" id="KW-1133">Transmembrane helix</keyword>
<keyword evidence="7" id="KW-0472">Membrane</keyword>
<organism evidence="8 9">
    <name type="scientific">Alienimonas chondri</name>
    <dbReference type="NCBI Taxonomy" id="2681879"/>
    <lineage>
        <taxon>Bacteria</taxon>
        <taxon>Pseudomonadati</taxon>
        <taxon>Planctomycetota</taxon>
        <taxon>Planctomycetia</taxon>
        <taxon>Planctomycetales</taxon>
        <taxon>Planctomycetaceae</taxon>
        <taxon>Alienimonas</taxon>
    </lineage>
</organism>
<accession>A0ABX1VHL3</accession>
<keyword evidence="9" id="KW-1185">Reference proteome</keyword>
<dbReference type="RefSeq" id="WP_171188072.1">
    <property type="nucleotide sequence ID" value="NZ_WTPX01000096.1"/>
</dbReference>
<dbReference type="InterPro" id="IPR050297">
    <property type="entry name" value="LipidA_mod_glycosyltrf_83"/>
</dbReference>
<evidence type="ECO:0000256" key="7">
    <source>
        <dbReference type="ARBA" id="ARBA00023136"/>
    </source>
</evidence>
<gene>
    <name evidence="8" type="ORF">LzC2_28440</name>
</gene>
<dbReference type="Proteomes" id="UP000609651">
    <property type="component" value="Unassembled WGS sequence"/>
</dbReference>
<evidence type="ECO:0000256" key="1">
    <source>
        <dbReference type="ARBA" id="ARBA00004651"/>
    </source>
</evidence>
<proteinExistence type="predicted"/>
<keyword evidence="5" id="KW-0812">Transmembrane</keyword>
<keyword evidence="4" id="KW-0808">Transferase</keyword>
<dbReference type="EMBL" id="WTPX01000096">
    <property type="protein sequence ID" value="NNJ26753.1"/>
    <property type="molecule type" value="Genomic_DNA"/>
</dbReference>
<evidence type="ECO:0008006" key="10">
    <source>
        <dbReference type="Google" id="ProtNLM"/>
    </source>
</evidence>